<sequence length="51" mass="5397">MLSNDASLAEPSLSVILLICDVGVQRPASMSSRLTSDSFEGKFVGEGRLDP</sequence>
<dbReference type="EMBL" id="MN738851">
    <property type="protein sequence ID" value="QHT28076.1"/>
    <property type="molecule type" value="Genomic_DNA"/>
</dbReference>
<organism evidence="1">
    <name type="scientific">viral metagenome</name>
    <dbReference type="NCBI Taxonomy" id="1070528"/>
    <lineage>
        <taxon>unclassified sequences</taxon>
        <taxon>metagenomes</taxon>
        <taxon>organismal metagenomes</taxon>
    </lineage>
</organism>
<dbReference type="AlphaFoldDB" id="A0A6C0EFX6"/>
<reference evidence="1" key="1">
    <citation type="journal article" date="2020" name="Nature">
        <title>Giant virus diversity and host interactions through global metagenomics.</title>
        <authorList>
            <person name="Schulz F."/>
            <person name="Roux S."/>
            <person name="Paez-Espino D."/>
            <person name="Jungbluth S."/>
            <person name="Walsh D.A."/>
            <person name="Denef V.J."/>
            <person name="McMahon K.D."/>
            <person name="Konstantinidis K.T."/>
            <person name="Eloe-Fadrosh E.A."/>
            <person name="Kyrpides N.C."/>
            <person name="Woyke T."/>
        </authorList>
    </citation>
    <scope>NUCLEOTIDE SEQUENCE</scope>
    <source>
        <strain evidence="1">GVMAG-M-3300001348-25</strain>
    </source>
</reference>
<accession>A0A6C0EFX6</accession>
<name>A0A6C0EFX6_9ZZZZ</name>
<proteinExistence type="predicted"/>
<evidence type="ECO:0000313" key="1">
    <source>
        <dbReference type="EMBL" id="QHT28076.1"/>
    </source>
</evidence>
<protein>
    <submittedName>
        <fullName evidence="1">Uncharacterized protein</fullName>
    </submittedName>
</protein>